<dbReference type="InterPro" id="IPR003838">
    <property type="entry name" value="ABC3_permease_C"/>
</dbReference>
<proteinExistence type="inferred from homology"/>
<organism evidence="9 10">
    <name type="scientific">Clostridium felsineum</name>
    <dbReference type="NCBI Taxonomy" id="36839"/>
    <lineage>
        <taxon>Bacteria</taxon>
        <taxon>Bacillati</taxon>
        <taxon>Bacillota</taxon>
        <taxon>Clostridia</taxon>
        <taxon>Eubacteriales</taxon>
        <taxon>Clostridiaceae</taxon>
        <taxon>Clostridium</taxon>
    </lineage>
</organism>
<dbReference type="PANTHER" id="PTHR30572:SF4">
    <property type="entry name" value="ABC TRANSPORTER PERMEASE YTRF"/>
    <property type="match status" value="1"/>
</dbReference>
<keyword evidence="10" id="KW-1185">Reference proteome</keyword>
<evidence type="ECO:0000256" key="3">
    <source>
        <dbReference type="ARBA" id="ARBA00022692"/>
    </source>
</evidence>
<dbReference type="KEGG" id="crw:CROST_044840"/>
<accession>A0A1S8L635</accession>
<dbReference type="PANTHER" id="PTHR30572">
    <property type="entry name" value="MEMBRANE COMPONENT OF TRANSPORTER-RELATED"/>
    <property type="match status" value="1"/>
</dbReference>
<evidence type="ECO:0000256" key="5">
    <source>
        <dbReference type="ARBA" id="ARBA00023136"/>
    </source>
</evidence>
<evidence type="ECO:0000256" key="6">
    <source>
        <dbReference type="ARBA" id="ARBA00038076"/>
    </source>
</evidence>
<dbReference type="InterPro" id="IPR050250">
    <property type="entry name" value="Macrolide_Exporter_MacB"/>
</dbReference>
<dbReference type="InterPro" id="IPR025857">
    <property type="entry name" value="MacB_PCD"/>
</dbReference>
<evidence type="ECO:0000313" key="10">
    <source>
        <dbReference type="Proteomes" id="UP000190951"/>
    </source>
</evidence>
<protein>
    <submittedName>
        <fullName evidence="9">ABC transporter permease YtrF</fullName>
    </submittedName>
</protein>
<dbReference type="Proteomes" id="UP000190951">
    <property type="component" value="Chromosome"/>
</dbReference>
<dbReference type="GO" id="GO:0005886">
    <property type="term" value="C:plasma membrane"/>
    <property type="evidence" value="ECO:0007669"/>
    <property type="project" value="UniProtKB-SubCell"/>
</dbReference>
<comment type="subcellular location">
    <subcellularLocation>
        <location evidence="1">Cell membrane</location>
        <topology evidence="1">Multi-pass membrane protein</topology>
    </subcellularLocation>
</comment>
<keyword evidence="4" id="KW-1133">Transmembrane helix</keyword>
<sequence>MKLSDCIKMAFSDLNKRKFRTVLTSLGISIGTLLVILLGGFGQGVQKISMDQMKQMDTMRLIRVEPFEHVNQKANSNSAPSAKNKKIDQSTLNKLKKIRNVSGVQAYINTQVSQIKVGNKTAQKVSFEGYNLDFNVFSNANENEIKMDKEKSKKFGYKPIIAGENLKKSEENSVLVGKGLVKKLGIENDKNIVGKEIEITVELPKMEGIQEKAPLVIKAKVAGVVNKLYENGGIAVTGSDSMAAKVQEYYMDSKDYINEKGYDRAIVEAKDMNSVSGVSGQIKKLNYTYNSNDNYANQMNNMYLIFKMLLIAAGVVVLLVASIGVINTMTMAVHEKTKMIGIMKAEGASRKNIKRMFIVQSGSLGFLGAILGTVVAVIAGEIINKLLILYKVKGIEEGMKMVDIRASIIIFTILFTVIVSMLAGFVPARKAAKLDPIESLRFE</sequence>
<keyword evidence="3" id="KW-0812">Transmembrane</keyword>
<comment type="similarity">
    <text evidence="6">Belongs to the ABC-4 integral membrane protein family.</text>
</comment>
<name>A0A1S8L635_9CLOT</name>
<dbReference type="AlphaFoldDB" id="A0A1S8L635"/>
<keyword evidence="2" id="KW-1003">Cell membrane</keyword>
<reference evidence="9 10" key="1">
    <citation type="submission" date="2022-04" db="EMBL/GenBank/DDBJ databases">
        <title>Genome sequence of C. roseum typestrain.</title>
        <authorList>
            <person name="Poehlein A."/>
            <person name="Schoch T."/>
            <person name="Duerre P."/>
            <person name="Daniel R."/>
        </authorList>
    </citation>
    <scope>NUCLEOTIDE SEQUENCE [LARGE SCALE GENOMIC DNA]</scope>
    <source>
        <strain evidence="9 10">DSM 7320</strain>
    </source>
</reference>
<evidence type="ECO:0000259" key="7">
    <source>
        <dbReference type="Pfam" id="PF02687"/>
    </source>
</evidence>
<dbReference type="RefSeq" id="WP_077833641.1">
    <property type="nucleotide sequence ID" value="NZ_CP096983.1"/>
</dbReference>
<evidence type="ECO:0000256" key="2">
    <source>
        <dbReference type="ARBA" id="ARBA00022475"/>
    </source>
</evidence>
<feature type="domain" description="ABC3 transporter permease C-terminal" evidence="7">
    <location>
        <begin position="312"/>
        <end position="436"/>
    </location>
</feature>
<feature type="domain" description="MacB-like periplasmic core" evidence="8">
    <location>
        <begin position="21"/>
        <end position="284"/>
    </location>
</feature>
<dbReference type="Pfam" id="PF02687">
    <property type="entry name" value="FtsX"/>
    <property type="match status" value="1"/>
</dbReference>
<dbReference type="STRING" id="84029.CROST_21770"/>
<evidence type="ECO:0000256" key="4">
    <source>
        <dbReference type="ARBA" id="ARBA00022989"/>
    </source>
</evidence>
<evidence type="ECO:0000313" key="9">
    <source>
        <dbReference type="EMBL" id="URZ13718.1"/>
    </source>
</evidence>
<dbReference type="GO" id="GO:0022857">
    <property type="term" value="F:transmembrane transporter activity"/>
    <property type="evidence" value="ECO:0007669"/>
    <property type="project" value="TreeGrafter"/>
</dbReference>
<gene>
    <name evidence="9" type="primary">ytrF_1</name>
    <name evidence="9" type="ORF">CROST_044840</name>
</gene>
<evidence type="ECO:0000259" key="8">
    <source>
        <dbReference type="Pfam" id="PF12704"/>
    </source>
</evidence>
<dbReference type="EMBL" id="CP096983">
    <property type="protein sequence ID" value="URZ13718.1"/>
    <property type="molecule type" value="Genomic_DNA"/>
</dbReference>
<keyword evidence="5" id="KW-0472">Membrane</keyword>
<dbReference type="Pfam" id="PF12704">
    <property type="entry name" value="MacB_PCD"/>
    <property type="match status" value="1"/>
</dbReference>
<evidence type="ECO:0000256" key="1">
    <source>
        <dbReference type="ARBA" id="ARBA00004651"/>
    </source>
</evidence>